<dbReference type="EMBL" id="NJBO01000011">
    <property type="protein sequence ID" value="TKJ42051.1"/>
    <property type="molecule type" value="Genomic_DNA"/>
</dbReference>
<feature type="chain" id="PRO_5021726543" description="Outer membrane protein beta-barrel domain-containing protein" evidence="1">
    <location>
        <begin position="22"/>
        <end position="156"/>
    </location>
</feature>
<reference evidence="2 3" key="1">
    <citation type="submission" date="2017-06" db="EMBL/GenBank/DDBJ databases">
        <title>Novel microbial phyla capable of carbon fixation and sulfur reduction in deep-sea sediments.</title>
        <authorList>
            <person name="Huang J."/>
            <person name="Baker B."/>
            <person name="Wang Y."/>
        </authorList>
    </citation>
    <scope>NUCLEOTIDE SEQUENCE [LARGE SCALE GENOMIC DNA]</scope>
    <source>
        <strain evidence="2">B3_TA06</strain>
    </source>
</reference>
<evidence type="ECO:0000313" key="3">
    <source>
        <dbReference type="Proteomes" id="UP000317778"/>
    </source>
</evidence>
<evidence type="ECO:0000256" key="1">
    <source>
        <dbReference type="SAM" id="SignalP"/>
    </source>
</evidence>
<sequence length="156" mass="16810">MKHVLLVVLVCSTVFSGAALAAHSDHGNIGAGVVLGKPTGLSGKFWLSRKDAIDAALGWNFEEDLFALQAGYLYNHPIDVSSGFLAVYIGAGGLFEAVSPSDERPIDKIYLSGRIPLGLEYIYEPISFFVEVDPLLLLYPGLGFDFGGGVGFRFYF</sequence>
<protein>
    <recommendedName>
        <fullName evidence="4">Outer membrane protein beta-barrel domain-containing protein</fullName>
    </recommendedName>
</protein>
<evidence type="ECO:0000313" key="2">
    <source>
        <dbReference type="EMBL" id="TKJ42051.1"/>
    </source>
</evidence>
<accession>A0A532V4C6</accession>
<dbReference type="Proteomes" id="UP000317778">
    <property type="component" value="Unassembled WGS sequence"/>
</dbReference>
<proteinExistence type="predicted"/>
<name>A0A532V4C6_UNCT6</name>
<dbReference type="AlphaFoldDB" id="A0A532V4C6"/>
<feature type="signal peptide" evidence="1">
    <location>
        <begin position="1"/>
        <end position="21"/>
    </location>
</feature>
<gene>
    <name evidence="2" type="ORF">CEE36_07455</name>
</gene>
<comment type="caution">
    <text evidence="2">The sequence shown here is derived from an EMBL/GenBank/DDBJ whole genome shotgun (WGS) entry which is preliminary data.</text>
</comment>
<keyword evidence="1" id="KW-0732">Signal</keyword>
<evidence type="ECO:0008006" key="4">
    <source>
        <dbReference type="Google" id="ProtNLM"/>
    </source>
</evidence>
<organism evidence="2 3">
    <name type="scientific">candidate division TA06 bacterium B3_TA06</name>
    <dbReference type="NCBI Taxonomy" id="2012487"/>
    <lineage>
        <taxon>Bacteria</taxon>
        <taxon>Bacteria division TA06</taxon>
    </lineage>
</organism>